<gene>
    <name evidence="1" type="ORF">T265_15139</name>
</gene>
<dbReference type="EMBL" id="KL596981">
    <property type="protein sequence ID" value="KER21248.1"/>
    <property type="molecule type" value="Genomic_DNA"/>
</dbReference>
<accession>A0A074Z2Q5</accession>
<name>A0A074Z2Q5_OPIVI</name>
<sequence>PSRVTRNDSFESFSGSTSSTPSWLPLAGLQNAKGNWDLNASLAKVFEIQLKQLRSSRPVSWPAPATTKITTTVWATALSLAYLRLRAQDAANEWSLLANKARSWLVDQARKFEKDPTIVKQLCEQLLTLAENVIKMKGL</sequence>
<evidence type="ECO:0000313" key="1">
    <source>
        <dbReference type="EMBL" id="KER21248.1"/>
    </source>
</evidence>
<organism evidence="1 2">
    <name type="scientific">Opisthorchis viverrini</name>
    <name type="common">Southeast Asian liver fluke</name>
    <dbReference type="NCBI Taxonomy" id="6198"/>
    <lineage>
        <taxon>Eukaryota</taxon>
        <taxon>Metazoa</taxon>
        <taxon>Spiralia</taxon>
        <taxon>Lophotrochozoa</taxon>
        <taxon>Platyhelminthes</taxon>
        <taxon>Trematoda</taxon>
        <taxon>Digenea</taxon>
        <taxon>Opisthorchiida</taxon>
        <taxon>Opisthorchiata</taxon>
        <taxon>Opisthorchiidae</taxon>
        <taxon>Opisthorchis</taxon>
    </lineage>
</organism>
<dbReference type="OrthoDB" id="6271963at2759"/>
<keyword evidence="2" id="KW-1185">Reference proteome</keyword>
<dbReference type="GeneID" id="20329304"/>
<reference evidence="1 2" key="1">
    <citation type="submission" date="2013-11" db="EMBL/GenBank/DDBJ databases">
        <title>Opisthorchis viverrini - life in the bile duct.</title>
        <authorList>
            <person name="Young N.D."/>
            <person name="Nagarajan N."/>
            <person name="Lin S.J."/>
            <person name="Korhonen P.K."/>
            <person name="Jex A.R."/>
            <person name="Hall R.S."/>
            <person name="Safavi-Hemami H."/>
            <person name="Kaewkong W."/>
            <person name="Bertrand D."/>
            <person name="Gao S."/>
            <person name="Seet Q."/>
            <person name="Wongkham S."/>
            <person name="Teh B.T."/>
            <person name="Wongkham C."/>
            <person name="Intapan P.M."/>
            <person name="Maleewong W."/>
            <person name="Yang X."/>
            <person name="Hu M."/>
            <person name="Wang Z."/>
            <person name="Hofmann A."/>
            <person name="Sternberg P.W."/>
            <person name="Tan P."/>
            <person name="Wang J."/>
            <person name="Gasser R.B."/>
        </authorList>
    </citation>
    <scope>NUCLEOTIDE SEQUENCE [LARGE SCALE GENOMIC DNA]</scope>
</reference>
<dbReference type="AlphaFoldDB" id="A0A074Z2Q5"/>
<dbReference type="STRING" id="6198.A0A074Z2Q5"/>
<evidence type="ECO:0000313" key="2">
    <source>
        <dbReference type="Proteomes" id="UP000054324"/>
    </source>
</evidence>
<feature type="non-terminal residue" evidence="1">
    <location>
        <position position="139"/>
    </location>
</feature>
<proteinExistence type="predicted"/>
<protein>
    <submittedName>
        <fullName evidence="1">Uncharacterized protein</fullName>
    </submittedName>
</protein>
<dbReference type="RefSeq" id="XP_009175008.1">
    <property type="nucleotide sequence ID" value="XM_009176744.1"/>
</dbReference>
<dbReference type="Proteomes" id="UP000054324">
    <property type="component" value="Unassembled WGS sequence"/>
</dbReference>
<feature type="non-terminal residue" evidence="1">
    <location>
        <position position="1"/>
    </location>
</feature>
<dbReference type="CTD" id="20329304"/>
<dbReference type="KEGG" id="ovi:T265_15139"/>